<proteinExistence type="predicted"/>
<dbReference type="EMBL" id="CM046395">
    <property type="protein sequence ID" value="KAI8543070.1"/>
    <property type="molecule type" value="Genomic_DNA"/>
</dbReference>
<gene>
    <name evidence="1" type="ORF">RHMOL_Rhmol08G0189800</name>
</gene>
<dbReference type="Proteomes" id="UP001062846">
    <property type="component" value="Chromosome 8"/>
</dbReference>
<comment type="caution">
    <text evidence="1">The sequence shown here is derived from an EMBL/GenBank/DDBJ whole genome shotgun (WGS) entry which is preliminary data.</text>
</comment>
<evidence type="ECO:0000313" key="1">
    <source>
        <dbReference type="EMBL" id="KAI8543070.1"/>
    </source>
</evidence>
<reference evidence="1" key="1">
    <citation type="submission" date="2022-02" db="EMBL/GenBank/DDBJ databases">
        <title>Plant Genome Project.</title>
        <authorList>
            <person name="Zhang R.-G."/>
        </authorList>
    </citation>
    <scope>NUCLEOTIDE SEQUENCE</scope>
    <source>
        <strain evidence="1">AT1</strain>
    </source>
</reference>
<protein>
    <submittedName>
        <fullName evidence="1">Uncharacterized protein</fullName>
    </submittedName>
</protein>
<evidence type="ECO:0000313" key="2">
    <source>
        <dbReference type="Proteomes" id="UP001062846"/>
    </source>
</evidence>
<organism evidence="1 2">
    <name type="scientific">Rhododendron molle</name>
    <name type="common">Chinese azalea</name>
    <name type="synonym">Azalea mollis</name>
    <dbReference type="NCBI Taxonomy" id="49168"/>
    <lineage>
        <taxon>Eukaryota</taxon>
        <taxon>Viridiplantae</taxon>
        <taxon>Streptophyta</taxon>
        <taxon>Embryophyta</taxon>
        <taxon>Tracheophyta</taxon>
        <taxon>Spermatophyta</taxon>
        <taxon>Magnoliopsida</taxon>
        <taxon>eudicotyledons</taxon>
        <taxon>Gunneridae</taxon>
        <taxon>Pentapetalae</taxon>
        <taxon>asterids</taxon>
        <taxon>Ericales</taxon>
        <taxon>Ericaceae</taxon>
        <taxon>Ericoideae</taxon>
        <taxon>Rhodoreae</taxon>
        <taxon>Rhododendron</taxon>
    </lineage>
</organism>
<name>A0ACC0MQ58_RHOML</name>
<keyword evidence="2" id="KW-1185">Reference proteome</keyword>
<accession>A0ACC0MQ58</accession>
<sequence length="584" mass="65738">MISSHPSLLLALDLPPRTEPRLHSFLHVSDAVLREADDKIERNKELFFGGKGSSKRIVRECRICQEEDEEHEMEAPCTSVCTVLGWMACIILRGCWLYSPHLKIQLFGFCWNDRRTNFLPASFSRKFLLINHLKKMLIAATSTVTEKIRSSNSDLVLKYQWFVGERTPSNFIAIPKATGEVMVSSYVNPLPPSRIFLFITGDYCEGGIFTASYGYIGGHEGKSTYNWYLHELLYSKPLRLTLAPLYRRFQVSFNIVLLKMSSVNSYPLNVSQYVMMGLWVSQELAWGRNVFNLVTTSFDGNQTEVKYATTTSYILSVDDIGFFVSVSCEPVRRPPTHQSLKILRSFVEGQRLSFIASYSGGEKGDCFYEWFRLESNGVKDKLNAGGNRVLGLAFGGCLELVYTPVCKDGVKGSVTCVLSTAVSPGKVDCTSPNCDLACRLSIKDYLTSLYLLVEVLVRLVPANMQSGVMPTLIHLTEWHKVKRKVVWWKGERDEGKTQAGFEVNPQGVECLSLRLNSHLLDFVISERYVCSSDDVVILRCADLRGCDDATLLLCASRAYVSYMDFCFLGIELDSEGMLLSLWPA</sequence>